<name>A0A7I8XGL5_BURXY</name>
<accession>A0A7I8XGL5</accession>
<gene>
    <name evidence="2" type="ORF">BXYJ_LOCUS762</name>
</gene>
<evidence type="ECO:0000313" key="2">
    <source>
        <dbReference type="EMBL" id="CAD5208526.1"/>
    </source>
</evidence>
<feature type="transmembrane region" description="Helical" evidence="1">
    <location>
        <begin position="13"/>
        <end position="35"/>
    </location>
</feature>
<dbReference type="Proteomes" id="UP000659654">
    <property type="component" value="Unassembled WGS sequence"/>
</dbReference>
<protein>
    <submittedName>
        <fullName evidence="2">(pine wood nematode) hypothetical protein</fullName>
    </submittedName>
</protein>
<dbReference type="EMBL" id="CAJFDI010000001">
    <property type="protein sequence ID" value="CAD5208526.1"/>
    <property type="molecule type" value="Genomic_DNA"/>
</dbReference>
<comment type="caution">
    <text evidence="2">The sequence shown here is derived from an EMBL/GenBank/DDBJ whole genome shotgun (WGS) entry which is preliminary data.</text>
</comment>
<evidence type="ECO:0000256" key="1">
    <source>
        <dbReference type="SAM" id="Phobius"/>
    </source>
</evidence>
<dbReference type="Pfam" id="PF10318">
    <property type="entry name" value="7TM_GPCR_Srh"/>
    <property type="match status" value="1"/>
</dbReference>
<evidence type="ECO:0000313" key="3">
    <source>
        <dbReference type="Proteomes" id="UP000659654"/>
    </source>
</evidence>
<dbReference type="EMBL" id="CAJFCV020000001">
    <property type="protein sequence ID" value="CAG9081849.1"/>
    <property type="molecule type" value="Genomic_DNA"/>
</dbReference>
<organism evidence="2 3">
    <name type="scientific">Bursaphelenchus xylophilus</name>
    <name type="common">Pinewood nematode worm</name>
    <name type="synonym">Aphelenchoides xylophilus</name>
    <dbReference type="NCBI Taxonomy" id="6326"/>
    <lineage>
        <taxon>Eukaryota</taxon>
        <taxon>Metazoa</taxon>
        <taxon>Ecdysozoa</taxon>
        <taxon>Nematoda</taxon>
        <taxon>Chromadorea</taxon>
        <taxon>Rhabditida</taxon>
        <taxon>Tylenchina</taxon>
        <taxon>Tylenchomorpha</taxon>
        <taxon>Aphelenchoidea</taxon>
        <taxon>Aphelenchoididae</taxon>
        <taxon>Bursaphelenchus</taxon>
    </lineage>
</organism>
<keyword evidence="1" id="KW-0812">Transmembrane</keyword>
<dbReference type="InterPro" id="IPR019422">
    <property type="entry name" value="7TM_GPCR_serpentine_rcpt_Srh"/>
</dbReference>
<feature type="transmembrane region" description="Helical" evidence="1">
    <location>
        <begin position="47"/>
        <end position="66"/>
    </location>
</feature>
<reference evidence="2" key="1">
    <citation type="submission" date="2020-09" db="EMBL/GenBank/DDBJ databases">
        <authorList>
            <person name="Kikuchi T."/>
        </authorList>
    </citation>
    <scope>NUCLEOTIDE SEQUENCE</scope>
    <source>
        <strain evidence="2">Ka4C1</strain>
    </source>
</reference>
<keyword evidence="1" id="KW-1133">Transmembrane helix</keyword>
<dbReference type="OrthoDB" id="5860646at2759"/>
<keyword evidence="3" id="KW-1185">Reference proteome</keyword>
<sequence>MDVLVTDSLFYEVIFLIAGFFGTFLGISVIIIVITQSPESMKSYKRFIINFTLFDMLFAFTMGVLVKPDPLFPFTGAVINGLFKYLGEQGAVISDVAIVNTAGYAVSTQCACIIYRFAVLQPNPKFLDFVLSWIEVAIGPGRAEFCGPARGPK</sequence>
<proteinExistence type="predicted"/>
<dbReference type="Proteomes" id="UP000582659">
    <property type="component" value="Unassembled WGS sequence"/>
</dbReference>
<dbReference type="AlphaFoldDB" id="A0A7I8XGL5"/>
<keyword evidence="1" id="KW-0472">Membrane</keyword>